<evidence type="ECO:0000313" key="5">
    <source>
        <dbReference type="Proteomes" id="UP000000639"/>
    </source>
</evidence>
<dbReference type="GO" id="GO:0005975">
    <property type="term" value="P:carbohydrate metabolic process"/>
    <property type="evidence" value="ECO:0007669"/>
    <property type="project" value="InterPro"/>
</dbReference>
<evidence type="ECO:0000259" key="3">
    <source>
        <dbReference type="PROSITE" id="PS51762"/>
    </source>
</evidence>
<feature type="domain" description="GH16" evidence="3">
    <location>
        <begin position="38"/>
        <end position="291"/>
    </location>
</feature>
<accession>A1SSE7</accession>
<dbReference type="InterPro" id="IPR050546">
    <property type="entry name" value="Glycosyl_Hydrlase_16"/>
</dbReference>
<evidence type="ECO:0000313" key="4">
    <source>
        <dbReference type="EMBL" id="ABM02412.1"/>
    </source>
</evidence>
<evidence type="ECO:0000256" key="1">
    <source>
        <dbReference type="ARBA" id="ARBA00006865"/>
    </source>
</evidence>
<dbReference type="Proteomes" id="UP000000639">
    <property type="component" value="Chromosome"/>
</dbReference>
<comment type="similarity">
    <text evidence="1">Belongs to the glycosyl hydrolase 16 family.</text>
</comment>
<sequence length="449" mass="49610">MTLQLQKMYFCIGQKLQKSRTTLLAALLMLSFSSSAMAGWELQWIDKFDGTSVNWDNWTAQTQANYNNEVQCYTNDDSSVNKNYDVSDGTLKIIARKQNINCPGLGGTQKSWTSGRLNSKDKNEFLYGRIESRIKFHNLEGGTWPAFWMLENRIAEQPVKGDGDSINWPNAGAGEIDVWEWFSNAPNTYITNFFNTESCAGETLYSYPNGGPDVQNWHNYALEWSKDNTSFYIDDILVVSQDMSSCNQYQEPMFVLLNVAMGGNLGGNINPSLTQATMEIDYVAHCQPSAANNATYCNQALAEQNNGLPEVSIKITQNGYTITDINPDNGLVTLSAQTGNINADSSYSYDWYTSGLASPIITGNQINFDPSSMVNGYYYVSVILTDDQNPTQTDRDAQTLKVISESISTSNTINANSTGGSISAGILLFLGLLGLFRARHSLPHQSAGK</sequence>
<protein>
    <submittedName>
        <fullName evidence="4">Glycoside hydrolase, family 16</fullName>
    </submittedName>
</protein>
<dbReference type="InterPro" id="IPR000757">
    <property type="entry name" value="Beta-glucanase-like"/>
</dbReference>
<feature type="signal peptide" evidence="2">
    <location>
        <begin position="1"/>
        <end position="38"/>
    </location>
</feature>
<feature type="chain" id="PRO_5002637427" evidence="2">
    <location>
        <begin position="39"/>
        <end position="449"/>
    </location>
</feature>
<dbReference type="PANTHER" id="PTHR10963:SF55">
    <property type="entry name" value="GLYCOSIDE HYDROLASE FAMILY 16 PROTEIN"/>
    <property type="match status" value="1"/>
</dbReference>
<dbReference type="SUPFAM" id="SSF49899">
    <property type="entry name" value="Concanavalin A-like lectins/glucanases"/>
    <property type="match status" value="1"/>
</dbReference>
<dbReference type="RefSeq" id="WP_011768971.1">
    <property type="nucleotide sequence ID" value="NC_008709.1"/>
</dbReference>
<dbReference type="Gene3D" id="2.60.120.200">
    <property type="match status" value="1"/>
</dbReference>
<dbReference type="Pfam" id="PF00722">
    <property type="entry name" value="Glyco_hydro_16"/>
    <property type="match status" value="1"/>
</dbReference>
<dbReference type="GO" id="GO:0004553">
    <property type="term" value="F:hydrolase activity, hydrolyzing O-glycosyl compounds"/>
    <property type="evidence" value="ECO:0007669"/>
    <property type="project" value="InterPro"/>
</dbReference>
<name>A1SSE7_PSYIN</name>
<dbReference type="PROSITE" id="PS51762">
    <property type="entry name" value="GH16_2"/>
    <property type="match status" value="1"/>
</dbReference>
<keyword evidence="4" id="KW-0378">Hydrolase</keyword>
<reference evidence="4 5" key="1">
    <citation type="submission" date="2007-01" db="EMBL/GenBank/DDBJ databases">
        <title>Complete sequence of Psychromonas ingrahamii 37.</title>
        <authorList>
            <consortium name="US DOE Joint Genome Institute"/>
            <person name="Copeland A."/>
            <person name="Lucas S."/>
            <person name="Lapidus A."/>
            <person name="Barry K."/>
            <person name="Detter J.C."/>
            <person name="Glavina del Rio T."/>
            <person name="Hammon N."/>
            <person name="Israni S."/>
            <person name="Dalin E."/>
            <person name="Tice H."/>
            <person name="Pitluck S."/>
            <person name="Thompson L.S."/>
            <person name="Brettin T."/>
            <person name="Bruce D."/>
            <person name="Han C."/>
            <person name="Tapia R."/>
            <person name="Schmutz J."/>
            <person name="Larimer F."/>
            <person name="Land M."/>
            <person name="Hauser L."/>
            <person name="Kyrpides N."/>
            <person name="Ivanova N."/>
            <person name="Staley J."/>
            <person name="Richardson P."/>
        </authorList>
    </citation>
    <scope>NUCLEOTIDE SEQUENCE [LARGE SCALE GENOMIC DNA]</scope>
    <source>
        <strain evidence="4 5">37</strain>
    </source>
</reference>
<keyword evidence="5" id="KW-1185">Reference proteome</keyword>
<dbReference type="KEGG" id="pin:Ping_0558"/>
<dbReference type="HOGENOM" id="CLU_609527_0_0_6"/>
<proteinExistence type="inferred from homology"/>
<keyword evidence="2" id="KW-0732">Signal</keyword>
<dbReference type="CAZy" id="GH16">
    <property type="family name" value="Glycoside Hydrolase Family 16"/>
</dbReference>
<dbReference type="InterPro" id="IPR013320">
    <property type="entry name" value="ConA-like_dom_sf"/>
</dbReference>
<dbReference type="AlphaFoldDB" id="A1SSE7"/>
<dbReference type="eggNOG" id="COG2273">
    <property type="taxonomic scope" value="Bacteria"/>
</dbReference>
<organism evidence="4 5">
    <name type="scientific">Psychromonas ingrahamii (strain DSM 17664 / CCUG 51855 / 37)</name>
    <dbReference type="NCBI Taxonomy" id="357804"/>
    <lineage>
        <taxon>Bacteria</taxon>
        <taxon>Pseudomonadati</taxon>
        <taxon>Pseudomonadota</taxon>
        <taxon>Gammaproteobacteria</taxon>
        <taxon>Alteromonadales</taxon>
        <taxon>Psychromonadaceae</taxon>
        <taxon>Psychromonas</taxon>
    </lineage>
</organism>
<dbReference type="CDD" id="cd08023">
    <property type="entry name" value="GH16_laminarinase_like"/>
    <property type="match status" value="1"/>
</dbReference>
<dbReference type="PANTHER" id="PTHR10963">
    <property type="entry name" value="GLYCOSYL HYDROLASE-RELATED"/>
    <property type="match status" value="1"/>
</dbReference>
<dbReference type="STRING" id="357804.Ping_0558"/>
<gene>
    <name evidence="4" type="ordered locus">Ping_0558</name>
</gene>
<dbReference type="EMBL" id="CP000510">
    <property type="protein sequence ID" value="ABM02412.1"/>
    <property type="molecule type" value="Genomic_DNA"/>
</dbReference>
<evidence type="ECO:0000256" key="2">
    <source>
        <dbReference type="SAM" id="SignalP"/>
    </source>
</evidence>